<name>A0A081CIP7_PSEA2</name>
<gene>
    <name evidence="2" type="ORF">PAN0_013c4765</name>
</gene>
<proteinExistence type="predicted"/>
<keyword evidence="3" id="KW-1185">Reference proteome</keyword>
<evidence type="ECO:0000256" key="1">
    <source>
        <dbReference type="SAM" id="MobiDB-lite"/>
    </source>
</evidence>
<dbReference type="HOGENOM" id="CLU_950517_0_0_1"/>
<evidence type="ECO:0000313" key="2">
    <source>
        <dbReference type="EMBL" id="GAK66543.1"/>
    </source>
</evidence>
<evidence type="ECO:0000313" key="3">
    <source>
        <dbReference type="Proteomes" id="UP000053758"/>
    </source>
</evidence>
<reference evidence="2" key="1">
    <citation type="submission" date="2014-07" db="EMBL/GenBank/DDBJ databases">
        <title>Draft genome sequence of the yeast Pseudozyma antarctica JCM 10317 known as a producer of lipase B which used in a wide range of industrial applications.</title>
        <authorList>
            <person name="Morita T."/>
            <person name="Saika A."/>
            <person name="Koike H."/>
        </authorList>
    </citation>
    <scope>NUCLEOTIDE SEQUENCE</scope>
    <source>
        <strain evidence="2">JCM 10317</strain>
    </source>
</reference>
<sequence length="281" mass="31190">MSAVMASHAAYDASTGVRTLLASLLLSDPIHIDASVLSDDVHMRQRMLGLARTAPFAPDLEDTHTDWSDSSSDLRRAFVRWLCRDPIEVHRSPLNVDTAARSFFVQRRKTLDIAAEGDHDPIDMERLTLQCKDEWHGTGRLLVQFPDDPDLAMLYMSVVRDGTDVKLDNLFAFDDPLTGLHRHTPACWESCNVHDEDAPAAAEYINDADEFWSGFDDPAPDTAPAQPTAVATDPAHTPMDGDEDAAIRDIVRGAYTLFRSRQPHNSTESFLELVHSAIAPQ</sequence>
<protein>
    <submittedName>
        <fullName evidence="2">Uncharacterized protein</fullName>
    </submittedName>
</protein>
<dbReference type="EMBL" id="DF830080">
    <property type="protein sequence ID" value="GAK66543.1"/>
    <property type="molecule type" value="Genomic_DNA"/>
</dbReference>
<accession>A0A081CIP7</accession>
<dbReference type="AlphaFoldDB" id="A0A081CIP7"/>
<feature type="region of interest" description="Disordered" evidence="1">
    <location>
        <begin position="215"/>
        <end position="242"/>
    </location>
</feature>
<dbReference type="GeneID" id="26305504"/>
<dbReference type="RefSeq" id="XP_014655379.1">
    <property type="nucleotide sequence ID" value="XM_014799893.1"/>
</dbReference>
<feature type="compositionally biased region" description="Low complexity" evidence="1">
    <location>
        <begin position="216"/>
        <end position="235"/>
    </location>
</feature>
<dbReference type="Proteomes" id="UP000053758">
    <property type="component" value="Unassembled WGS sequence"/>
</dbReference>
<organism evidence="2">
    <name type="scientific">Pseudozyma antarctica</name>
    <name type="common">Yeast</name>
    <name type="synonym">Candida antarctica</name>
    <dbReference type="NCBI Taxonomy" id="84753"/>
    <lineage>
        <taxon>Eukaryota</taxon>
        <taxon>Fungi</taxon>
        <taxon>Dikarya</taxon>
        <taxon>Basidiomycota</taxon>
        <taxon>Ustilaginomycotina</taxon>
        <taxon>Ustilaginomycetes</taxon>
        <taxon>Ustilaginales</taxon>
        <taxon>Ustilaginaceae</taxon>
        <taxon>Moesziomyces</taxon>
    </lineage>
</organism>